<dbReference type="PANTHER" id="PTHR11731:SF193">
    <property type="entry name" value="DIPEPTIDYL PEPTIDASE 9"/>
    <property type="match status" value="1"/>
</dbReference>
<name>A0A3P6TGI1_DIBLA</name>
<dbReference type="OrthoDB" id="6272747at2759"/>
<protein>
    <recommendedName>
        <fullName evidence="1">Dipeptidylpeptidase IV N-terminal domain-containing protein</fullName>
    </recommendedName>
</protein>
<dbReference type="EMBL" id="UYRU01043474">
    <property type="protein sequence ID" value="VDK82193.1"/>
    <property type="molecule type" value="Genomic_DNA"/>
</dbReference>
<gene>
    <name evidence="2" type="ORF">DILT_LOCUS3316</name>
</gene>
<evidence type="ECO:0000259" key="1">
    <source>
        <dbReference type="Pfam" id="PF00930"/>
    </source>
</evidence>
<dbReference type="AlphaFoldDB" id="A0A3P6TGI1"/>
<feature type="domain" description="Dipeptidylpeptidase IV N-terminal" evidence="1">
    <location>
        <begin position="193"/>
        <end position="325"/>
    </location>
</feature>
<dbReference type="InterPro" id="IPR050278">
    <property type="entry name" value="Serine_Prot_S9B/DPPIV"/>
</dbReference>
<dbReference type="Proteomes" id="UP000281553">
    <property type="component" value="Unassembled WGS sequence"/>
</dbReference>
<dbReference type="Gene3D" id="2.140.10.30">
    <property type="entry name" value="Dipeptidylpeptidase IV, N-terminal domain"/>
    <property type="match status" value="1"/>
</dbReference>
<evidence type="ECO:0000313" key="3">
    <source>
        <dbReference type="Proteomes" id="UP000281553"/>
    </source>
</evidence>
<reference evidence="2 3" key="1">
    <citation type="submission" date="2018-11" db="EMBL/GenBank/DDBJ databases">
        <authorList>
            <consortium name="Pathogen Informatics"/>
        </authorList>
    </citation>
    <scope>NUCLEOTIDE SEQUENCE [LARGE SCALE GENOMIC DNA]</scope>
</reference>
<dbReference type="GO" id="GO:0008239">
    <property type="term" value="F:dipeptidyl-peptidase activity"/>
    <property type="evidence" value="ECO:0007669"/>
    <property type="project" value="TreeGrafter"/>
</dbReference>
<accession>A0A3P6TGI1</accession>
<organism evidence="2 3">
    <name type="scientific">Dibothriocephalus latus</name>
    <name type="common">Fish tapeworm</name>
    <name type="synonym">Diphyllobothrium latum</name>
    <dbReference type="NCBI Taxonomy" id="60516"/>
    <lineage>
        <taxon>Eukaryota</taxon>
        <taxon>Metazoa</taxon>
        <taxon>Spiralia</taxon>
        <taxon>Lophotrochozoa</taxon>
        <taxon>Platyhelminthes</taxon>
        <taxon>Cestoda</taxon>
        <taxon>Eucestoda</taxon>
        <taxon>Diphyllobothriidea</taxon>
        <taxon>Diphyllobothriidae</taxon>
        <taxon>Dibothriocephalus</taxon>
    </lineage>
</organism>
<dbReference type="PANTHER" id="PTHR11731">
    <property type="entry name" value="PROTEASE FAMILY S9B,C DIPEPTIDYL-PEPTIDASE IV-RELATED"/>
    <property type="match status" value="1"/>
</dbReference>
<dbReference type="SUPFAM" id="SSF82171">
    <property type="entry name" value="DPP6 N-terminal domain-like"/>
    <property type="match status" value="1"/>
</dbReference>
<keyword evidence="3" id="KW-1185">Reference proteome</keyword>
<sequence>MWHCSLFTSLQPTSCRLYYTGIIQDGLPSREASLLYADVCSSSLPPPDAELSSKPLLFQAPGAHPRETSLAASLLRERMRMEYSGISDLKVDVDTGCILVLMGDQLLHFFDNRADSCPSSLTLSANSAEGPVSGVTRPTLIPVSSPLQPAICPVNPYLVAMVSDIDLILAAVPRPTTVAGVDASPNPPAIVNLTNLPSGAALSAGSPAFVIQEEFDRYVGFWWRPRSETNSAGNNVYWLLYEETDESMVDITYLPRSGAWGAELEPHRYPKPGKANATSTLKLVRFEMGRNNEITEVRKMTLPWPLFKLLPDFEYIVRAGWTKDGSQ</sequence>
<proteinExistence type="predicted"/>
<dbReference type="InterPro" id="IPR002469">
    <property type="entry name" value="Peptidase_S9B_N"/>
</dbReference>
<dbReference type="GO" id="GO:0006508">
    <property type="term" value="P:proteolysis"/>
    <property type="evidence" value="ECO:0007669"/>
    <property type="project" value="InterPro"/>
</dbReference>
<evidence type="ECO:0000313" key="2">
    <source>
        <dbReference type="EMBL" id="VDK82193.1"/>
    </source>
</evidence>
<dbReference type="Pfam" id="PF00930">
    <property type="entry name" value="DPPIV_N"/>
    <property type="match status" value="1"/>
</dbReference>